<comment type="subcellular location">
    <subcellularLocation>
        <location evidence="1">Cytoplasm</location>
    </subcellularLocation>
    <subcellularLocation>
        <location evidence="2">Nucleus</location>
        <location evidence="2">Nucleolus</location>
    </subcellularLocation>
</comment>
<dbReference type="PANTHER" id="PTHR11097:SF9">
    <property type="entry name" value="EXOSOME COMPLEX COMPONENT RRP43"/>
    <property type="match status" value="1"/>
</dbReference>
<keyword evidence="8" id="KW-0539">Nucleus</keyword>
<evidence type="ECO:0000256" key="4">
    <source>
        <dbReference type="ARBA" id="ARBA00022490"/>
    </source>
</evidence>
<organism evidence="11 12">
    <name type="scientific">Globodera pallida</name>
    <name type="common">Potato cyst nematode worm</name>
    <name type="synonym">Heterodera pallida</name>
    <dbReference type="NCBI Taxonomy" id="36090"/>
    <lineage>
        <taxon>Eukaryota</taxon>
        <taxon>Metazoa</taxon>
        <taxon>Ecdysozoa</taxon>
        <taxon>Nematoda</taxon>
        <taxon>Chromadorea</taxon>
        <taxon>Rhabditida</taxon>
        <taxon>Tylenchina</taxon>
        <taxon>Tylenchomorpha</taxon>
        <taxon>Tylenchoidea</taxon>
        <taxon>Heteroderidae</taxon>
        <taxon>Heteroderinae</taxon>
        <taxon>Globodera</taxon>
    </lineage>
</organism>
<keyword evidence="5" id="KW-0698">rRNA processing</keyword>
<dbReference type="AlphaFoldDB" id="A0A183BQQ0"/>
<evidence type="ECO:0000256" key="7">
    <source>
        <dbReference type="ARBA" id="ARBA00022884"/>
    </source>
</evidence>
<keyword evidence="11" id="KW-1185">Reference proteome</keyword>
<dbReference type="GO" id="GO:0000176">
    <property type="term" value="C:nuclear exosome (RNase complex)"/>
    <property type="evidence" value="ECO:0007669"/>
    <property type="project" value="TreeGrafter"/>
</dbReference>
<keyword evidence="4" id="KW-0963">Cytoplasm</keyword>
<dbReference type="GO" id="GO:0034475">
    <property type="term" value="P:U4 snRNA 3'-end processing"/>
    <property type="evidence" value="ECO:0007669"/>
    <property type="project" value="TreeGrafter"/>
</dbReference>
<dbReference type="GO" id="GO:0071038">
    <property type="term" value="P:TRAMP-dependent tRNA surveillance pathway"/>
    <property type="evidence" value="ECO:0007669"/>
    <property type="project" value="TreeGrafter"/>
</dbReference>
<evidence type="ECO:0000256" key="3">
    <source>
        <dbReference type="ARBA" id="ARBA00006678"/>
    </source>
</evidence>
<dbReference type="InterPro" id="IPR027408">
    <property type="entry name" value="PNPase/RNase_PH_dom_sf"/>
</dbReference>
<dbReference type="Proteomes" id="UP000050741">
    <property type="component" value="Unassembled WGS sequence"/>
</dbReference>
<evidence type="ECO:0000256" key="6">
    <source>
        <dbReference type="ARBA" id="ARBA00022835"/>
    </source>
</evidence>
<evidence type="ECO:0000256" key="2">
    <source>
        <dbReference type="ARBA" id="ARBA00004604"/>
    </source>
</evidence>
<keyword evidence="7" id="KW-0694">RNA-binding</keyword>
<evidence type="ECO:0000256" key="8">
    <source>
        <dbReference type="ARBA" id="ARBA00023242"/>
    </source>
</evidence>
<dbReference type="InterPro" id="IPR020568">
    <property type="entry name" value="Ribosomal_Su5_D2-typ_SF"/>
</dbReference>
<evidence type="ECO:0000313" key="11">
    <source>
        <dbReference type="Proteomes" id="UP000050741"/>
    </source>
</evidence>
<dbReference type="GO" id="GO:0034473">
    <property type="term" value="P:U1 snRNA 3'-end processing"/>
    <property type="evidence" value="ECO:0007669"/>
    <property type="project" value="TreeGrafter"/>
</dbReference>
<reference evidence="11" key="2">
    <citation type="submission" date="2014-05" db="EMBL/GenBank/DDBJ databases">
        <title>The genome and life-stage specific transcriptomes of Globodera pallida elucidate key aspects of plant parasitism by a cyst nematode.</title>
        <authorList>
            <person name="Cotton J.A."/>
            <person name="Lilley C.J."/>
            <person name="Jones L.M."/>
            <person name="Kikuchi T."/>
            <person name="Reid A.J."/>
            <person name="Thorpe P."/>
            <person name="Tsai I.J."/>
            <person name="Beasley H."/>
            <person name="Blok V."/>
            <person name="Cock P.J.A."/>
            <person name="Van den Akker S.E."/>
            <person name="Holroyd N."/>
            <person name="Hunt M."/>
            <person name="Mantelin S."/>
            <person name="Naghra H."/>
            <person name="Pain A."/>
            <person name="Palomares-Rius J.E."/>
            <person name="Zarowiecki M."/>
            <person name="Berriman M."/>
            <person name="Jones J.T."/>
            <person name="Urwin P.E."/>
        </authorList>
    </citation>
    <scope>NUCLEOTIDE SEQUENCE [LARGE SCALE GENOMIC DNA]</scope>
    <source>
        <strain evidence="11">Lindley</strain>
    </source>
</reference>
<dbReference type="WBParaSite" id="GPLIN_000293600">
    <property type="protein sequence ID" value="GPLIN_000293600"/>
    <property type="gene ID" value="GPLIN_000293600"/>
</dbReference>
<reference evidence="12" key="3">
    <citation type="submission" date="2016-06" db="UniProtKB">
        <authorList>
            <consortium name="WormBaseParasite"/>
        </authorList>
    </citation>
    <scope>IDENTIFICATION</scope>
</reference>
<evidence type="ECO:0000313" key="12">
    <source>
        <dbReference type="WBParaSite" id="GPLIN_000293600"/>
    </source>
</evidence>
<dbReference type="GO" id="GO:0000467">
    <property type="term" value="P:exonucleolytic trimming to generate mature 3'-end of 5.8S rRNA from tricistronic rRNA transcript (SSU-rRNA, 5.8S rRNA, LSU-rRNA)"/>
    <property type="evidence" value="ECO:0007669"/>
    <property type="project" value="TreeGrafter"/>
</dbReference>
<dbReference type="GO" id="GO:0034476">
    <property type="term" value="P:U5 snRNA 3'-end processing"/>
    <property type="evidence" value="ECO:0007669"/>
    <property type="project" value="TreeGrafter"/>
</dbReference>
<sequence>MAIDLPLHINDASVGPLSSPNLREKSKMSATSTSDNIALLKRLEPAQFYEQFLSEGCYPDGRDIAKHRPTVIYYGGVTGGHQSSAYVQQAGAHVSCAVQLSLAPDSDDALFRWELQAMDSVPKDLVCHAQAHLDNIFATNLLVDSQSMKVTATSSATGKQFELRWGIQLEIMVLSTDGFLLDAVLTAVQAALLDVQVPTRVEYADGNVVGGVFVEGEQDDFLLGEEVYFLKFPVPLQFDIEKLHVVTSEEHDNHRSMELLQYLVYVPFLLYRSNECKDEDECILLCDPSADLCALVSDRCELIIGTEGHIHSLSFCVSSGAMEQSLLDEMLVLAKRRFTAVTNSLRNCARKE</sequence>
<evidence type="ECO:0000256" key="5">
    <source>
        <dbReference type="ARBA" id="ARBA00022552"/>
    </source>
</evidence>
<evidence type="ECO:0000256" key="1">
    <source>
        <dbReference type="ARBA" id="ARBA00004496"/>
    </source>
</evidence>
<dbReference type="GO" id="GO:0000177">
    <property type="term" value="C:cytoplasmic exosome (RNase complex)"/>
    <property type="evidence" value="ECO:0007669"/>
    <property type="project" value="TreeGrafter"/>
</dbReference>
<evidence type="ECO:0000256" key="9">
    <source>
        <dbReference type="ARBA" id="ARBA00030617"/>
    </source>
</evidence>
<dbReference type="GO" id="GO:0035925">
    <property type="term" value="F:mRNA 3'-UTR AU-rich region binding"/>
    <property type="evidence" value="ECO:0007669"/>
    <property type="project" value="TreeGrafter"/>
</dbReference>
<dbReference type="GO" id="GO:0005730">
    <property type="term" value="C:nucleolus"/>
    <property type="evidence" value="ECO:0007669"/>
    <property type="project" value="UniProtKB-SubCell"/>
</dbReference>
<dbReference type="InterPro" id="IPR001247">
    <property type="entry name" value="ExoRNase_PH_dom1"/>
</dbReference>
<accession>A0A183BQQ0</accession>
<comment type="similarity">
    <text evidence="3">Belongs to the RNase PH family.</text>
</comment>
<dbReference type="Gene3D" id="3.30.230.70">
    <property type="entry name" value="GHMP Kinase, N-terminal domain"/>
    <property type="match status" value="1"/>
</dbReference>
<dbReference type="GO" id="GO:0071035">
    <property type="term" value="P:nuclear polyadenylation-dependent rRNA catabolic process"/>
    <property type="evidence" value="ECO:0007669"/>
    <property type="project" value="TreeGrafter"/>
</dbReference>
<name>A0A183BQQ0_GLOPA</name>
<dbReference type="PANTHER" id="PTHR11097">
    <property type="entry name" value="EXOSOME COMPLEX EXONUCLEASE RIBOSOMAL RNA PROCESSING PROTEIN"/>
    <property type="match status" value="1"/>
</dbReference>
<keyword evidence="6" id="KW-0271">Exosome</keyword>
<dbReference type="GO" id="GO:0071028">
    <property type="term" value="P:nuclear mRNA surveillance"/>
    <property type="evidence" value="ECO:0007669"/>
    <property type="project" value="TreeGrafter"/>
</dbReference>
<dbReference type="Pfam" id="PF01138">
    <property type="entry name" value="RNase_PH"/>
    <property type="match status" value="1"/>
</dbReference>
<reference evidence="11" key="1">
    <citation type="submission" date="2013-12" db="EMBL/GenBank/DDBJ databases">
        <authorList>
            <person name="Aslett M."/>
        </authorList>
    </citation>
    <scope>NUCLEOTIDE SEQUENCE [LARGE SCALE GENOMIC DNA]</scope>
    <source>
        <strain evidence="11">Lindley</strain>
    </source>
</reference>
<protein>
    <recommendedName>
        <fullName evidence="9">Ribosomal RNA-processing protein 43</fullName>
    </recommendedName>
</protein>
<proteinExistence type="inferred from homology"/>
<dbReference type="InterPro" id="IPR050590">
    <property type="entry name" value="Exosome_comp_Rrp42_subfam"/>
</dbReference>
<dbReference type="SUPFAM" id="SSF54211">
    <property type="entry name" value="Ribosomal protein S5 domain 2-like"/>
    <property type="match status" value="1"/>
</dbReference>
<dbReference type="GO" id="GO:0016075">
    <property type="term" value="P:rRNA catabolic process"/>
    <property type="evidence" value="ECO:0007669"/>
    <property type="project" value="TreeGrafter"/>
</dbReference>
<feature type="domain" description="Exoribonuclease phosphorolytic" evidence="10">
    <location>
        <begin position="68"/>
        <end position="198"/>
    </location>
</feature>
<evidence type="ECO:0000259" key="10">
    <source>
        <dbReference type="Pfam" id="PF01138"/>
    </source>
</evidence>